<dbReference type="AlphaFoldDB" id="A0A9K3PLI1"/>
<sequence length="391" mass="42939">MIVTSTTWQKILEVSNLPPNRTFRGVGHAGHYSTHTAACWLPIGESDTVEPQFTAAVHRRIPTFFAGRQRKSLPAMLFLVYLLTWTTPTIVPTFIDAFQNPPICHRHRLSPNPLQQIPSITAIRSTTVSDVLGPTSFLSHVTLKVPSVDASVKYWTEEMGGTFGASLELPDHDVSEDKLLFASVKLGCSNSNSRTADKDPVSTPCFAIELLQSTVENYSIGNMISYIGVSMLLQFQNNLLGVITGSDKPRPQPDEPNGISVQSSASAPGDFFARLALKSNNLTETFQFYTDLLGMDCKAQDEKMICLRYDNDCFPSGVPTTLVFEATTDEILPGDCFTHLAITTSASISEIADQLEIIGCELFMKPTEMIENHLIIVVDPNGYKVVISGEK</sequence>
<reference evidence="4" key="1">
    <citation type="journal article" date="2021" name="Sci. Rep.">
        <title>Diploid genomic architecture of Nitzschia inconspicua, an elite biomass production diatom.</title>
        <authorList>
            <person name="Oliver A."/>
            <person name="Podell S."/>
            <person name="Pinowska A."/>
            <person name="Traller J.C."/>
            <person name="Smith S.R."/>
            <person name="McClure R."/>
            <person name="Beliaev A."/>
            <person name="Bohutskyi P."/>
            <person name="Hill E.A."/>
            <person name="Rabines A."/>
            <person name="Zheng H."/>
            <person name="Allen L.Z."/>
            <person name="Kuo A."/>
            <person name="Grigoriev I.V."/>
            <person name="Allen A.E."/>
            <person name="Hazlebeck D."/>
            <person name="Allen E.E."/>
        </authorList>
    </citation>
    <scope>NUCLEOTIDE SEQUENCE</scope>
    <source>
        <strain evidence="4">Hildebrandi</strain>
    </source>
</reference>
<protein>
    <recommendedName>
        <fullName evidence="3">VOC domain-containing protein</fullName>
    </recommendedName>
</protein>
<dbReference type="Pfam" id="PF00903">
    <property type="entry name" value="Glyoxalase"/>
    <property type="match status" value="1"/>
</dbReference>
<dbReference type="Proteomes" id="UP000693970">
    <property type="component" value="Unassembled WGS sequence"/>
</dbReference>
<dbReference type="PROSITE" id="PS51819">
    <property type="entry name" value="VOC"/>
    <property type="match status" value="1"/>
</dbReference>
<dbReference type="EMBL" id="JAGRRH010000018">
    <property type="protein sequence ID" value="KAG7351176.1"/>
    <property type="molecule type" value="Genomic_DNA"/>
</dbReference>
<name>A0A9K3PLI1_9STRA</name>
<keyword evidence="2" id="KW-0472">Membrane</keyword>
<feature type="domain" description="VOC" evidence="3">
    <location>
        <begin position="271"/>
        <end position="390"/>
    </location>
</feature>
<evidence type="ECO:0000313" key="5">
    <source>
        <dbReference type="Proteomes" id="UP000693970"/>
    </source>
</evidence>
<evidence type="ECO:0000256" key="1">
    <source>
        <dbReference type="SAM" id="MobiDB-lite"/>
    </source>
</evidence>
<dbReference type="OrthoDB" id="46900at2759"/>
<reference evidence="4" key="2">
    <citation type="submission" date="2021-04" db="EMBL/GenBank/DDBJ databases">
        <authorList>
            <person name="Podell S."/>
        </authorList>
    </citation>
    <scope>NUCLEOTIDE SEQUENCE</scope>
    <source>
        <strain evidence="4">Hildebrandi</strain>
    </source>
</reference>
<evidence type="ECO:0000259" key="3">
    <source>
        <dbReference type="PROSITE" id="PS51819"/>
    </source>
</evidence>
<feature type="transmembrane region" description="Helical" evidence="2">
    <location>
        <begin position="75"/>
        <end position="95"/>
    </location>
</feature>
<keyword evidence="2" id="KW-1133">Transmembrane helix</keyword>
<comment type="caution">
    <text evidence="4">The sequence shown here is derived from an EMBL/GenBank/DDBJ whole genome shotgun (WGS) entry which is preliminary data.</text>
</comment>
<feature type="region of interest" description="Disordered" evidence="1">
    <location>
        <begin position="244"/>
        <end position="264"/>
    </location>
</feature>
<dbReference type="InterPro" id="IPR004360">
    <property type="entry name" value="Glyas_Fos-R_dOase_dom"/>
</dbReference>
<gene>
    <name evidence="4" type="ORF">IV203_010536</name>
</gene>
<evidence type="ECO:0000313" key="4">
    <source>
        <dbReference type="EMBL" id="KAG7351176.1"/>
    </source>
</evidence>
<proteinExistence type="predicted"/>
<dbReference type="InterPro" id="IPR037523">
    <property type="entry name" value="VOC_core"/>
</dbReference>
<evidence type="ECO:0000256" key="2">
    <source>
        <dbReference type="SAM" id="Phobius"/>
    </source>
</evidence>
<organism evidence="4 5">
    <name type="scientific">Nitzschia inconspicua</name>
    <dbReference type="NCBI Taxonomy" id="303405"/>
    <lineage>
        <taxon>Eukaryota</taxon>
        <taxon>Sar</taxon>
        <taxon>Stramenopiles</taxon>
        <taxon>Ochrophyta</taxon>
        <taxon>Bacillariophyta</taxon>
        <taxon>Bacillariophyceae</taxon>
        <taxon>Bacillariophycidae</taxon>
        <taxon>Bacillariales</taxon>
        <taxon>Bacillariaceae</taxon>
        <taxon>Nitzschia</taxon>
    </lineage>
</organism>
<keyword evidence="5" id="KW-1185">Reference proteome</keyword>
<keyword evidence="2" id="KW-0812">Transmembrane</keyword>
<accession>A0A9K3PLI1</accession>